<feature type="region of interest" description="Disordered" evidence="4">
    <location>
        <begin position="1"/>
        <end position="21"/>
    </location>
</feature>
<protein>
    <submittedName>
        <fullName evidence="6">Transcriptional regulator</fullName>
    </submittedName>
</protein>
<dbReference type="InterPro" id="IPR008920">
    <property type="entry name" value="TF_FadR/GntR_C"/>
</dbReference>
<dbReference type="InterPro" id="IPR000524">
    <property type="entry name" value="Tscrpt_reg_HTH_GntR"/>
</dbReference>
<dbReference type="CDD" id="cd07377">
    <property type="entry name" value="WHTH_GntR"/>
    <property type="match status" value="1"/>
</dbReference>
<evidence type="ECO:0000256" key="2">
    <source>
        <dbReference type="ARBA" id="ARBA00023125"/>
    </source>
</evidence>
<keyword evidence="1" id="KW-0805">Transcription regulation</keyword>
<dbReference type="SMART" id="SM00895">
    <property type="entry name" value="FCD"/>
    <property type="match status" value="1"/>
</dbReference>
<dbReference type="Gene3D" id="1.10.10.10">
    <property type="entry name" value="Winged helix-like DNA-binding domain superfamily/Winged helix DNA-binding domain"/>
    <property type="match status" value="1"/>
</dbReference>
<dbReference type="Pfam" id="PF00392">
    <property type="entry name" value="GntR"/>
    <property type="match status" value="1"/>
</dbReference>
<dbReference type="InterPro" id="IPR036388">
    <property type="entry name" value="WH-like_DNA-bd_sf"/>
</dbReference>
<dbReference type="PRINTS" id="PR00035">
    <property type="entry name" value="HTHGNTR"/>
</dbReference>
<organism evidence="6 7">
    <name type="scientific">Rhizobium loti</name>
    <name type="common">Mesorhizobium loti</name>
    <dbReference type="NCBI Taxonomy" id="381"/>
    <lineage>
        <taxon>Bacteria</taxon>
        <taxon>Pseudomonadati</taxon>
        <taxon>Pseudomonadota</taxon>
        <taxon>Alphaproteobacteria</taxon>
        <taxon>Hyphomicrobiales</taxon>
        <taxon>Phyllobacteriaceae</taxon>
        <taxon>Mesorhizobium</taxon>
    </lineage>
</organism>
<dbReference type="PANTHER" id="PTHR43537:SF44">
    <property type="entry name" value="GNTR FAMILY REGULATORY PROTEIN"/>
    <property type="match status" value="1"/>
</dbReference>
<dbReference type="Gene3D" id="1.20.120.530">
    <property type="entry name" value="GntR ligand-binding domain-like"/>
    <property type="match status" value="1"/>
</dbReference>
<evidence type="ECO:0000256" key="4">
    <source>
        <dbReference type="SAM" id="MobiDB-lite"/>
    </source>
</evidence>
<dbReference type="SUPFAM" id="SSF46785">
    <property type="entry name" value="Winged helix' DNA-binding domain"/>
    <property type="match status" value="1"/>
</dbReference>
<dbReference type="InterPro" id="IPR036390">
    <property type="entry name" value="WH_DNA-bd_sf"/>
</dbReference>
<evidence type="ECO:0000256" key="1">
    <source>
        <dbReference type="ARBA" id="ARBA00023015"/>
    </source>
</evidence>
<sequence length="268" mass="28842">MTMDAATAVSDQGKQDLPAGDGASLSLKDRIARDLGQRILAGTYAQHAVLPTEAELCVIYGASRTALRDALLTLSAKGLIEARKRAGTRVRVSSEWNRLDAQVLEWMRDIEPDLDFVRGLIEARLVIEPAAAQLAAKMATSGDLAVIEAAYEAMRIAPEDDLAACLDADVRFHTAILRASRNPVFANLGNMLAAALSFSFRLTTSATANYQQTLSAHGDVLEAIRMRRVDDAHDQMKALIGIASNDLLAVARKGRHQQPVPTASADPI</sequence>
<comment type="caution">
    <text evidence="6">The sequence shown here is derived from an EMBL/GenBank/DDBJ whole genome shotgun (WGS) entry which is preliminary data.</text>
</comment>
<dbReference type="Pfam" id="PF07729">
    <property type="entry name" value="FCD"/>
    <property type="match status" value="1"/>
</dbReference>
<dbReference type="InterPro" id="IPR011711">
    <property type="entry name" value="GntR_C"/>
</dbReference>
<dbReference type="PROSITE" id="PS50949">
    <property type="entry name" value="HTH_GNTR"/>
    <property type="match status" value="1"/>
</dbReference>
<gene>
    <name evidence="6" type="ORF">BAE39_15990</name>
</gene>
<keyword evidence="3" id="KW-0804">Transcription</keyword>
<name>A0A1A5IR67_RHILI</name>
<keyword evidence="2" id="KW-0238">DNA-binding</keyword>
<evidence type="ECO:0000259" key="5">
    <source>
        <dbReference type="PROSITE" id="PS50949"/>
    </source>
</evidence>
<evidence type="ECO:0000313" key="6">
    <source>
        <dbReference type="EMBL" id="OBP77493.1"/>
    </source>
</evidence>
<dbReference type="GO" id="GO:0003677">
    <property type="term" value="F:DNA binding"/>
    <property type="evidence" value="ECO:0007669"/>
    <property type="project" value="UniProtKB-KW"/>
</dbReference>
<dbReference type="SMART" id="SM00345">
    <property type="entry name" value="HTH_GNTR"/>
    <property type="match status" value="1"/>
</dbReference>
<dbReference type="SUPFAM" id="SSF48008">
    <property type="entry name" value="GntR ligand-binding domain-like"/>
    <property type="match status" value="1"/>
</dbReference>
<accession>A0A1A5IR67</accession>
<dbReference type="GO" id="GO:0003700">
    <property type="term" value="F:DNA-binding transcription factor activity"/>
    <property type="evidence" value="ECO:0007669"/>
    <property type="project" value="InterPro"/>
</dbReference>
<dbReference type="PANTHER" id="PTHR43537">
    <property type="entry name" value="TRANSCRIPTIONAL REGULATOR, GNTR FAMILY"/>
    <property type="match status" value="1"/>
</dbReference>
<dbReference type="AlphaFoldDB" id="A0A1A5IR67"/>
<reference evidence="7" key="1">
    <citation type="submission" date="2016-06" db="EMBL/GenBank/DDBJ databases">
        <title>NZP2037 Pacbio-Illumina hybrid assembly.</title>
        <authorList>
            <person name="Ramsay J.P."/>
        </authorList>
    </citation>
    <scope>NUCLEOTIDE SEQUENCE [LARGE SCALE GENOMIC DNA]</scope>
    <source>
        <strain evidence="7">R7ANS::ICEMlSym2042</strain>
    </source>
</reference>
<proteinExistence type="predicted"/>
<dbReference type="OrthoDB" id="9028214at2"/>
<evidence type="ECO:0000313" key="7">
    <source>
        <dbReference type="Proteomes" id="UP000093748"/>
    </source>
</evidence>
<evidence type="ECO:0000256" key="3">
    <source>
        <dbReference type="ARBA" id="ARBA00023163"/>
    </source>
</evidence>
<dbReference type="EMBL" id="LZTJ01000012">
    <property type="protein sequence ID" value="OBP77493.1"/>
    <property type="molecule type" value="Genomic_DNA"/>
</dbReference>
<feature type="domain" description="HTH gntR-type" evidence="5">
    <location>
        <begin position="25"/>
        <end position="93"/>
    </location>
</feature>
<dbReference type="Proteomes" id="UP000093748">
    <property type="component" value="Unassembled WGS sequence"/>
</dbReference>